<dbReference type="Proteomes" id="UP000664940">
    <property type="component" value="Unassembled WGS sequence"/>
</dbReference>
<name>A0A833YHS7_9CHIR</name>
<feature type="region of interest" description="Disordered" evidence="1">
    <location>
        <begin position="1"/>
        <end position="29"/>
    </location>
</feature>
<evidence type="ECO:0000313" key="2">
    <source>
        <dbReference type="EMBL" id="KAF6073505.1"/>
    </source>
</evidence>
<protein>
    <submittedName>
        <fullName evidence="2">Uncharacterized protein</fullName>
    </submittedName>
</protein>
<dbReference type="AlphaFoldDB" id="A0A833YHS7"/>
<accession>A0A833YHS7</accession>
<feature type="region of interest" description="Disordered" evidence="1">
    <location>
        <begin position="154"/>
        <end position="198"/>
    </location>
</feature>
<proteinExistence type="predicted"/>
<gene>
    <name evidence="2" type="ORF">HJG60_009626</name>
</gene>
<reference evidence="2 3" key="1">
    <citation type="journal article" date="2020" name="Nature">
        <title>Six reference-quality genomes reveal evolution of bat adaptations.</title>
        <authorList>
            <person name="Jebb D."/>
            <person name="Huang Z."/>
            <person name="Pippel M."/>
            <person name="Hughes G.M."/>
            <person name="Lavrichenko K."/>
            <person name="Devanna P."/>
            <person name="Winkler S."/>
            <person name="Jermiin L.S."/>
            <person name="Skirmuntt E.C."/>
            <person name="Katzourakis A."/>
            <person name="Burkitt-Gray L."/>
            <person name="Ray D.A."/>
            <person name="Sullivan K.A.M."/>
            <person name="Roscito J.G."/>
            <person name="Kirilenko B.M."/>
            <person name="Davalos L.M."/>
            <person name="Corthals A.P."/>
            <person name="Power M.L."/>
            <person name="Jones G."/>
            <person name="Ransome R.D."/>
            <person name="Dechmann D.K.N."/>
            <person name="Locatelli A.G."/>
            <person name="Puechmaille S.J."/>
            <person name="Fedrigo O."/>
            <person name="Jarvis E.D."/>
            <person name="Hiller M."/>
            <person name="Vernes S.C."/>
            <person name="Myers E.W."/>
            <person name="Teeling E.C."/>
        </authorList>
    </citation>
    <scope>NUCLEOTIDE SEQUENCE [LARGE SCALE GENOMIC DNA]</scope>
    <source>
        <strain evidence="2">Bat1K_MPI-CBG_1</strain>
    </source>
</reference>
<sequence>MESGAEQEKNLAPQGSRRDHSADQHVGSGAPVVGGTVLPHCPALLMTLGPATPSPLQDWSPVWGFCALGSAPPQPLGLPCRWAHTVTKALVSGLLFLGSWVWVQRRHLVIEFISSSPLLLFSSPGTSSLLTQPKGIQDSGPQWAWVWATSPESFQQTPGGRFPRCSSPAQGVGRGRLPPPRPRVLPPIQVGPLCRSQP</sequence>
<comment type="caution">
    <text evidence="2">The sequence shown here is derived from an EMBL/GenBank/DDBJ whole genome shotgun (WGS) entry which is preliminary data.</text>
</comment>
<organism evidence="2 3">
    <name type="scientific">Phyllostomus discolor</name>
    <name type="common">pale spear-nosed bat</name>
    <dbReference type="NCBI Taxonomy" id="89673"/>
    <lineage>
        <taxon>Eukaryota</taxon>
        <taxon>Metazoa</taxon>
        <taxon>Chordata</taxon>
        <taxon>Craniata</taxon>
        <taxon>Vertebrata</taxon>
        <taxon>Euteleostomi</taxon>
        <taxon>Mammalia</taxon>
        <taxon>Eutheria</taxon>
        <taxon>Laurasiatheria</taxon>
        <taxon>Chiroptera</taxon>
        <taxon>Yangochiroptera</taxon>
        <taxon>Phyllostomidae</taxon>
        <taxon>Phyllostominae</taxon>
        <taxon>Phyllostomus</taxon>
    </lineage>
</organism>
<dbReference type="EMBL" id="JABVXQ010000016">
    <property type="protein sequence ID" value="KAF6073505.1"/>
    <property type="molecule type" value="Genomic_DNA"/>
</dbReference>
<evidence type="ECO:0000256" key="1">
    <source>
        <dbReference type="SAM" id="MobiDB-lite"/>
    </source>
</evidence>
<evidence type="ECO:0000313" key="3">
    <source>
        <dbReference type="Proteomes" id="UP000664940"/>
    </source>
</evidence>